<feature type="compositionally biased region" description="Polar residues" evidence="5">
    <location>
        <begin position="30"/>
        <end position="64"/>
    </location>
</feature>
<evidence type="ECO:0000256" key="2">
    <source>
        <dbReference type="ARBA" id="ARBA00022692"/>
    </source>
</evidence>
<accession>A0ABD5X417</accession>
<feature type="transmembrane region" description="Helical" evidence="6">
    <location>
        <begin position="124"/>
        <end position="157"/>
    </location>
</feature>
<feature type="region of interest" description="Disordered" evidence="5">
    <location>
        <begin position="30"/>
        <end position="74"/>
    </location>
</feature>
<organism evidence="7 8">
    <name type="scientific">Halovenus rubra</name>
    <dbReference type="NCBI Taxonomy" id="869890"/>
    <lineage>
        <taxon>Archaea</taxon>
        <taxon>Methanobacteriati</taxon>
        <taxon>Methanobacteriota</taxon>
        <taxon>Stenosarchaea group</taxon>
        <taxon>Halobacteria</taxon>
        <taxon>Halobacteriales</taxon>
        <taxon>Haloarculaceae</taxon>
        <taxon>Halovenus</taxon>
    </lineage>
</organism>
<evidence type="ECO:0000313" key="7">
    <source>
        <dbReference type="EMBL" id="MFC7124618.1"/>
    </source>
</evidence>
<evidence type="ECO:0000256" key="1">
    <source>
        <dbReference type="ARBA" id="ARBA00004141"/>
    </source>
</evidence>
<gene>
    <name evidence="7" type="ORF">ACFQJ7_00980</name>
</gene>
<evidence type="ECO:0000256" key="5">
    <source>
        <dbReference type="SAM" id="MobiDB-lite"/>
    </source>
</evidence>
<feature type="transmembrane region" description="Helical" evidence="6">
    <location>
        <begin position="81"/>
        <end position="104"/>
    </location>
</feature>
<comment type="subcellular location">
    <subcellularLocation>
        <location evidence="1">Membrane</location>
        <topology evidence="1">Multi-pass membrane protein</topology>
    </subcellularLocation>
</comment>
<evidence type="ECO:0000313" key="8">
    <source>
        <dbReference type="Proteomes" id="UP001596414"/>
    </source>
</evidence>
<reference evidence="7 8" key="1">
    <citation type="journal article" date="2014" name="Int. J. Syst. Evol. Microbiol.">
        <title>Complete genome sequence of Corynebacterium casei LMG S-19264T (=DSM 44701T), isolated from a smear-ripened cheese.</title>
        <authorList>
            <consortium name="US DOE Joint Genome Institute (JGI-PGF)"/>
            <person name="Walter F."/>
            <person name="Albersmeier A."/>
            <person name="Kalinowski J."/>
            <person name="Ruckert C."/>
        </authorList>
    </citation>
    <scope>NUCLEOTIDE SEQUENCE [LARGE SCALE GENOMIC DNA]</scope>
    <source>
        <strain evidence="7 8">CGMCC 4.7215</strain>
    </source>
</reference>
<keyword evidence="2 6" id="KW-0812">Transmembrane</keyword>
<dbReference type="Proteomes" id="UP001596414">
    <property type="component" value="Unassembled WGS sequence"/>
</dbReference>
<dbReference type="EMBL" id="JBHSZQ010000001">
    <property type="protein sequence ID" value="MFC7124618.1"/>
    <property type="molecule type" value="Genomic_DNA"/>
</dbReference>
<comment type="caution">
    <text evidence="7">The sequence shown here is derived from an EMBL/GenBank/DDBJ whole genome shotgun (WGS) entry which is preliminary data.</text>
</comment>
<evidence type="ECO:0000256" key="4">
    <source>
        <dbReference type="ARBA" id="ARBA00023136"/>
    </source>
</evidence>
<protein>
    <submittedName>
        <fullName evidence="7">DUF4870 domain-containing protein</fullName>
    </submittedName>
</protein>
<sequence>MAQQYCRGCGSSVAFGDRYCPECGQRLDTSDSQSDHAGTQTNTSHSSQGQWGANKSQRDTNTAGTRGGHGYGRRNQSETTIAALTHVLALLTWVIGPLIVYVVVDDPFVRANAANATNWQVMLTFYIFISAMFMVGYVGIYFAFMLVMLGTVFVVIAAIKASKGECWSYPLTPPIL</sequence>
<proteinExistence type="predicted"/>
<name>A0ABD5X417_9EURY</name>
<dbReference type="RefSeq" id="WP_267637671.1">
    <property type="nucleotide sequence ID" value="NZ_JAODIY010000010.1"/>
</dbReference>
<dbReference type="Pfam" id="PF09685">
    <property type="entry name" value="MamF_MmsF"/>
    <property type="match status" value="1"/>
</dbReference>
<evidence type="ECO:0000256" key="6">
    <source>
        <dbReference type="SAM" id="Phobius"/>
    </source>
</evidence>
<keyword evidence="4 6" id="KW-0472">Membrane</keyword>
<evidence type="ECO:0000256" key="3">
    <source>
        <dbReference type="ARBA" id="ARBA00022989"/>
    </source>
</evidence>
<dbReference type="InterPro" id="IPR019109">
    <property type="entry name" value="MamF_MmsF"/>
</dbReference>
<dbReference type="AlphaFoldDB" id="A0ABD5X417"/>
<keyword evidence="3 6" id="KW-1133">Transmembrane helix</keyword>